<evidence type="ECO:0000256" key="1">
    <source>
        <dbReference type="SAM" id="Coils"/>
    </source>
</evidence>
<proteinExistence type="predicted"/>
<name>A0ABR8QS53_9BACI</name>
<comment type="caution">
    <text evidence="3">The sequence shown here is derived from an EMBL/GenBank/DDBJ whole genome shotgun (WGS) entry which is preliminary data.</text>
</comment>
<evidence type="ECO:0000313" key="3">
    <source>
        <dbReference type="EMBL" id="MBD7938318.1"/>
    </source>
</evidence>
<keyword evidence="1" id="KW-0175">Coiled coil</keyword>
<evidence type="ECO:0008006" key="5">
    <source>
        <dbReference type="Google" id="ProtNLM"/>
    </source>
</evidence>
<organism evidence="3 4">
    <name type="scientific">Cytobacillus stercorigallinarum</name>
    <dbReference type="NCBI Taxonomy" id="2762240"/>
    <lineage>
        <taxon>Bacteria</taxon>
        <taxon>Bacillati</taxon>
        <taxon>Bacillota</taxon>
        <taxon>Bacilli</taxon>
        <taxon>Bacillales</taxon>
        <taxon>Bacillaceae</taxon>
        <taxon>Cytobacillus</taxon>
    </lineage>
</organism>
<dbReference type="RefSeq" id="WP_191815373.1">
    <property type="nucleotide sequence ID" value="NZ_JACSQT010000007.1"/>
</dbReference>
<dbReference type="EMBL" id="JACSQT010000007">
    <property type="protein sequence ID" value="MBD7938318.1"/>
    <property type="molecule type" value="Genomic_DNA"/>
</dbReference>
<evidence type="ECO:0000313" key="4">
    <source>
        <dbReference type="Proteomes" id="UP000657931"/>
    </source>
</evidence>
<keyword evidence="2" id="KW-0812">Transmembrane</keyword>
<keyword evidence="2" id="KW-1133">Transmembrane helix</keyword>
<reference evidence="3 4" key="1">
    <citation type="submission" date="2020-08" db="EMBL/GenBank/DDBJ databases">
        <title>A Genomic Blueprint of the Chicken Gut Microbiome.</title>
        <authorList>
            <person name="Gilroy R."/>
            <person name="Ravi A."/>
            <person name="Getino M."/>
            <person name="Pursley I."/>
            <person name="Horton D.L."/>
            <person name="Alikhan N.-F."/>
            <person name="Baker D."/>
            <person name="Gharbi K."/>
            <person name="Hall N."/>
            <person name="Watson M."/>
            <person name="Adriaenssens E.M."/>
            <person name="Foster-Nyarko E."/>
            <person name="Jarju S."/>
            <person name="Secka A."/>
            <person name="Antonio M."/>
            <person name="Oren A."/>
            <person name="Chaudhuri R."/>
            <person name="La Ragione R.M."/>
            <person name="Hildebrand F."/>
            <person name="Pallen M.J."/>
        </authorList>
    </citation>
    <scope>NUCLEOTIDE SEQUENCE [LARGE SCALE GENOMIC DNA]</scope>
    <source>
        <strain evidence="3 4">Sa5YUA1</strain>
    </source>
</reference>
<gene>
    <name evidence="3" type="ORF">H9655_14885</name>
</gene>
<evidence type="ECO:0000256" key="2">
    <source>
        <dbReference type="SAM" id="Phobius"/>
    </source>
</evidence>
<feature type="transmembrane region" description="Helical" evidence="2">
    <location>
        <begin position="6"/>
        <end position="29"/>
    </location>
</feature>
<keyword evidence="4" id="KW-1185">Reference proteome</keyword>
<accession>A0ABR8QS53</accession>
<sequence length="68" mass="8116">MESLIPIAIPLLVMGISLYMVYWGVSLLYRMFIRPKVQEQQEMKTEITELKEIVRSIEKEMKQQNIEK</sequence>
<feature type="coiled-coil region" evidence="1">
    <location>
        <begin position="40"/>
        <end position="67"/>
    </location>
</feature>
<keyword evidence="2" id="KW-0472">Membrane</keyword>
<dbReference type="Proteomes" id="UP000657931">
    <property type="component" value="Unassembled WGS sequence"/>
</dbReference>
<protein>
    <recommendedName>
        <fullName evidence="5">DUF4083 domain-containing protein</fullName>
    </recommendedName>
</protein>